<comment type="subcellular location">
    <subcellularLocation>
        <location evidence="1">Membrane</location>
        <topology evidence="1">Multi-pass membrane protein</topology>
    </subcellularLocation>
</comment>
<proteinExistence type="inferred from homology"/>
<evidence type="ECO:0000256" key="6">
    <source>
        <dbReference type="ARBA" id="ARBA00023136"/>
    </source>
</evidence>
<dbReference type="NCBIfam" id="TIGR03025">
    <property type="entry name" value="EPS_sugtrans"/>
    <property type="match status" value="1"/>
</dbReference>
<evidence type="ECO:0000256" key="5">
    <source>
        <dbReference type="ARBA" id="ARBA00022989"/>
    </source>
</evidence>
<keyword evidence="3" id="KW-0808">Transferase</keyword>
<evidence type="ECO:0000259" key="8">
    <source>
        <dbReference type="Pfam" id="PF02397"/>
    </source>
</evidence>
<sequence length="469" mass="52891">MYKEQVYVTTSVALLLDGLVIIIGGYGAFYIRYVVGGSSLVMEGSLFISIVLFLMLINCYVFGQLGFYASDFNPPPWCALRKIVFAVAVDFSLLTLGLFFLKSESISRIFLGSYAILVFIGLVFIRALLFFFFRRRSDAYGLRRVLLIGSADRVQALYDAFQRQKSWGHSLVGSLSVGSICEIQGVPYLGVADDLAAITTEKDIDEVVFTVAGGVPFDFPRYLDICKSMGLTCSIVPAMFTPQDGKWGVKVSSIDDIPVLSLYGLSIDAQGLFYKRLLDLIGGAVGFIIFALLYIPIAIAIRAESSGPILFSQVRVGQNNRKFRLYKFRSMYCDAEERKKELMAQNEMNGHMFKMQNDPRVTRVGAFLRKTSLDEFPQFINVVRGEMSLVGTRPPTPDEVAHYTESERRRISMKPGVTGLWQVSGRNQINEFSDVVRLDLDYIDEWRFMRDLKILFKTVWVIFRREGAS</sequence>
<feature type="transmembrane region" description="Helical" evidence="7">
    <location>
        <begin position="45"/>
        <end position="63"/>
    </location>
</feature>
<comment type="similarity">
    <text evidence="2">Belongs to the bacterial sugar transferase family.</text>
</comment>
<evidence type="ECO:0000313" key="9">
    <source>
        <dbReference type="EMBL" id="BCS89128.1"/>
    </source>
</evidence>
<evidence type="ECO:0000256" key="2">
    <source>
        <dbReference type="ARBA" id="ARBA00006464"/>
    </source>
</evidence>
<keyword evidence="10" id="KW-1185">Reference proteome</keyword>
<feature type="transmembrane region" description="Helical" evidence="7">
    <location>
        <begin position="83"/>
        <end position="101"/>
    </location>
</feature>
<dbReference type="PANTHER" id="PTHR30576:SF10">
    <property type="entry name" value="SLL5057 PROTEIN"/>
    <property type="match status" value="1"/>
</dbReference>
<keyword evidence="4 7" id="KW-0812">Transmembrane</keyword>
<dbReference type="Proteomes" id="UP001053296">
    <property type="component" value="Chromosome"/>
</dbReference>
<protein>
    <recommendedName>
        <fullName evidence="8">Bacterial sugar transferase domain-containing protein</fullName>
    </recommendedName>
</protein>
<dbReference type="InterPro" id="IPR003362">
    <property type="entry name" value="Bact_transf"/>
</dbReference>
<feature type="transmembrane region" description="Helical" evidence="7">
    <location>
        <begin position="280"/>
        <end position="301"/>
    </location>
</feature>
<dbReference type="Pfam" id="PF02397">
    <property type="entry name" value="Bac_transf"/>
    <property type="match status" value="1"/>
</dbReference>
<dbReference type="EMBL" id="AP024485">
    <property type="protein sequence ID" value="BCS89128.1"/>
    <property type="molecule type" value="Genomic_DNA"/>
</dbReference>
<evidence type="ECO:0000256" key="1">
    <source>
        <dbReference type="ARBA" id="ARBA00004141"/>
    </source>
</evidence>
<feature type="transmembrane region" description="Helical" evidence="7">
    <location>
        <begin position="12"/>
        <end position="33"/>
    </location>
</feature>
<reference evidence="9" key="1">
    <citation type="journal article" date="2022" name="Arch. Microbiol.">
        <title>Pseudodesulfovibrio sediminis sp. nov., a mesophilic and neutrophilic sulfate-reducing bacterium isolated from sediment of a brackish lake.</title>
        <authorList>
            <person name="Takahashi A."/>
            <person name="Kojima H."/>
            <person name="Watanabe M."/>
            <person name="Fukui M."/>
        </authorList>
    </citation>
    <scope>NUCLEOTIDE SEQUENCE</scope>
    <source>
        <strain evidence="9">SF6</strain>
    </source>
</reference>
<gene>
    <name evidence="9" type="ORF">PSDVSF_23700</name>
</gene>
<dbReference type="PANTHER" id="PTHR30576">
    <property type="entry name" value="COLANIC BIOSYNTHESIS UDP-GLUCOSE LIPID CARRIER TRANSFERASE"/>
    <property type="match status" value="1"/>
</dbReference>
<keyword evidence="6 7" id="KW-0472">Membrane</keyword>
<accession>A0ABM7P817</accession>
<evidence type="ECO:0000256" key="3">
    <source>
        <dbReference type="ARBA" id="ARBA00022679"/>
    </source>
</evidence>
<dbReference type="Gene3D" id="3.40.50.720">
    <property type="entry name" value="NAD(P)-binding Rossmann-like Domain"/>
    <property type="match status" value="1"/>
</dbReference>
<dbReference type="InterPro" id="IPR017475">
    <property type="entry name" value="EPS_sugar_tfrase"/>
</dbReference>
<dbReference type="RefSeq" id="WP_229591116.1">
    <property type="nucleotide sequence ID" value="NZ_AP024485.1"/>
</dbReference>
<evidence type="ECO:0000256" key="4">
    <source>
        <dbReference type="ARBA" id="ARBA00022692"/>
    </source>
</evidence>
<feature type="domain" description="Bacterial sugar transferase" evidence="8">
    <location>
        <begin position="275"/>
        <end position="463"/>
    </location>
</feature>
<name>A0ABM7P817_9BACT</name>
<feature type="transmembrane region" description="Helical" evidence="7">
    <location>
        <begin position="113"/>
        <end position="133"/>
    </location>
</feature>
<evidence type="ECO:0000256" key="7">
    <source>
        <dbReference type="SAM" id="Phobius"/>
    </source>
</evidence>
<organism evidence="9 10">
    <name type="scientific">Pseudodesulfovibrio sediminis</name>
    <dbReference type="NCBI Taxonomy" id="2810563"/>
    <lineage>
        <taxon>Bacteria</taxon>
        <taxon>Pseudomonadati</taxon>
        <taxon>Thermodesulfobacteriota</taxon>
        <taxon>Desulfovibrionia</taxon>
        <taxon>Desulfovibrionales</taxon>
        <taxon>Desulfovibrionaceae</taxon>
    </lineage>
</organism>
<dbReference type="Pfam" id="PF13727">
    <property type="entry name" value="CoA_binding_3"/>
    <property type="match status" value="1"/>
</dbReference>
<evidence type="ECO:0000313" key="10">
    <source>
        <dbReference type="Proteomes" id="UP001053296"/>
    </source>
</evidence>
<keyword evidence="5 7" id="KW-1133">Transmembrane helix</keyword>